<name>A0A7J6XEF7_THATH</name>
<reference evidence="1 2" key="1">
    <citation type="submission" date="2020-06" db="EMBL/GenBank/DDBJ databases">
        <title>Transcriptomic and genomic resources for Thalictrum thalictroides and T. hernandezii: Facilitating candidate gene discovery in an emerging model plant lineage.</title>
        <authorList>
            <person name="Arias T."/>
            <person name="Riano-Pachon D.M."/>
            <person name="Di Stilio V.S."/>
        </authorList>
    </citation>
    <scope>NUCLEOTIDE SEQUENCE [LARGE SCALE GENOMIC DNA]</scope>
    <source>
        <strain evidence="2">cv. WT478/WT964</strain>
        <tissue evidence="1">Leaves</tissue>
    </source>
</reference>
<evidence type="ECO:0000313" key="2">
    <source>
        <dbReference type="Proteomes" id="UP000554482"/>
    </source>
</evidence>
<evidence type="ECO:0000313" key="1">
    <source>
        <dbReference type="EMBL" id="KAF5207245.1"/>
    </source>
</evidence>
<dbReference type="Proteomes" id="UP000554482">
    <property type="component" value="Unassembled WGS sequence"/>
</dbReference>
<dbReference type="EMBL" id="JABWDY010001660">
    <property type="protein sequence ID" value="KAF5207245.1"/>
    <property type="molecule type" value="Genomic_DNA"/>
</dbReference>
<comment type="caution">
    <text evidence="1">The sequence shown here is derived from an EMBL/GenBank/DDBJ whole genome shotgun (WGS) entry which is preliminary data.</text>
</comment>
<organism evidence="1 2">
    <name type="scientific">Thalictrum thalictroides</name>
    <name type="common">Rue-anemone</name>
    <name type="synonym">Anemone thalictroides</name>
    <dbReference type="NCBI Taxonomy" id="46969"/>
    <lineage>
        <taxon>Eukaryota</taxon>
        <taxon>Viridiplantae</taxon>
        <taxon>Streptophyta</taxon>
        <taxon>Embryophyta</taxon>
        <taxon>Tracheophyta</taxon>
        <taxon>Spermatophyta</taxon>
        <taxon>Magnoliopsida</taxon>
        <taxon>Ranunculales</taxon>
        <taxon>Ranunculaceae</taxon>
        <taxon>Thalictroideae</taxon>
        <taxon>Thalictrum</taxon>
    </lineage>
</organism>
<keyword evidence="2" id="KW-1185">Reference proteome</keyword>
<dbReference type="AlphaFoldDB" id="A0A7J6XEF7"/>
<gene>
    <name evidence="1" type="ORF">FRX31_003170</name>
</gene>
<sequence length="88" mass="9822">MSTPHYIRLSRAVLRSLLAPNKKTSGGEGGVDALTKIESLQSLEQSHQIEIPTLIPWKHLHDPKGAAQLSWAHSKDWTNAELHVTKTY</sequence>
<proteinExistence type="predicted"/>
<accession>A0A7J6XEF7</accession>
<protein>
    <submittedName>
        <fullName evidence="1">Uncharacterized protein</fullName>
    </submittedName>
</protein>